<accession>A0A5N5T0F8</accession>
<gene>
    <name evidence="16" type="primary">calypso</name>
    <name evidence="16" type="ORF">Anas_02073</name>
</gene>
<dbReference type="FunFam" id="3.40.532.10:FF:000002">
    <property type="entry name" value="Ubiquitin carboxyl-terminal hydrolase"/>
    <property type="match status" value="1"/>
</dbReference>
<keyword evidence="6 13" id="KW-0378">Hydrolase</keyword>
<evidence type="ECO:0000256" key="14">
    <source>
        <dbReference type="SAM" id="MobiDB-lite"/>
    </source>
</evidence>
<dbReference type="CDD" id="cd09617">
    <property type="entry name" value="Peptidase_C12_UCH37_BAP1"/>
    <property type="match status" value="1"/>
</dbReference>
<comment type="catalytic activity">
    <reaction evidence="1 13">
        <text>Thiol-dependent hydrolysis of ester, thioester, amide, peptide and isopeptide bonds formed by the C-terminal Gly of ubiquitin (a 76-residue protein attached to proteins as an intracellular targeting signal).</text>
        <dbReference type="EC" id="3.4.19.12"/>
    </reaction>
</comment>
<sequence>MRIFSNANTNINIRGLTLTATLMFDILTHKMPVDINNLTDGWLELESDPGLFTLLVENMGVKGVQVEEIYDLQKGFEGKVFGFIFLFRWIEERRSRRKIVENYDNYVRDENIMVPNSCATHSLVSVLLNCSNLDLGPTLSRLRAHTLGMSPENKGWAIGNTPELANAHNSHAAPQARRRQDKTPGVPTSSRVCSAETFHFVSYVPINGHLFELDGLKPHPLDHGPWLEGEDWTEKFRRVITERLGIATGGEPYHDIRFNLMAVVPDKITANRQKLYSLKRNRNIVLEALHIFIQTKYPQYIGKEENKLTTQRDSDNGNNLSLLAVAASQKLESQGYAEQLLETKNSEEIKVKEEVKKENCFQIECKPSFESHSRLHNPGGRLVACQSQDYATPLTIETSPALPATPSTDTASEAGSAFNSPQLCSEGSSQSSPSVSNQYQRLVVVRMTAPVSSATCIQSSQSKTISSSCSEDTVTTVSLSNFRTSRPNSRNAQKPPKMDNEEKSEIDKEKKLGSQLQYFEKDAHYDSRKPVVLHPLRELEDLENYSLDEDEDFDDSDLENSIEPPVMEDEDLKKLANMDVAESVEGLENGTFAPMDLLRLVNILGNEVEQTEMLLKDELEKRKRYKIDHCRRTHNFEQFIITFPCNASGARNTATKRSDSKAISANHNNTSNTGNKKRGRKKKAKGKRKR</sequence>
<keyword evidence="9" id="KW-0539">Nucleus</keyword>
<feature type="region of interest" description="Disordered" evidence="14">
    <location>
        <begin position="650"/>
        <end position="690"/>
    </location>
</feature>
<keyword evidence="7 13" id="KW-0788">Thiol protease</keyword>
<protein>
    <recommendedName>
        <fullName evidence="13">Ubiquitin carboxyl-terminal hydrolase</fullName>
        <ecNumber evidence="13">3.4.19.12</ecNumber>
    </recommendedName>
</protein>
<evidence type="ECO:0000256" key="6">
    <source>
        <dbReference type="ARBA" id="ARBA00022801"/>
    </source>
</evidence>
<dbReference type="GO" id="GO:0005737">
    <property type="term" value="C:cytoplasm"/>
    <property type="evidence" value="ECO:0007669"/>
    <property type="project" value="TreeGrafter"/>
</dbReference>
<dbReference type="AlphaFoldDB" id="A0A5N5T0F8"/>
<evidence type="ECO:0000256" key="1">
    <source>
        <dbReference type="ARBA" id="ARBA00000707"/>
    </source>
</evidence>
<evidence type="ECO:0000256" key="2">
    <source>
        <dbReference type="ARBA" id="ARBA00004123"/>
    </source>
</evidence>
<evidence type="ECO:0000313" key="17">
    <source>
        <dbReference type="Proteomes" id="UP000326759"/>
    </source>
</evidence>
<comment type="similarity">
    <text evidence="3">Belongs to the peptidase C12 family. BAP1 subfamily.</text>
</comment>
<comment type="subcellular location">
    <subcellularLocation>
        <location evidence="2">Nucleus</location>
    </subcellularLocation>
</comment>
<feature type="compositionally biased region" description="Low complexity" evidence="14">
    <location>
        <begin position="420"/>
        <end position="435"/>
    </location>
</feature>
<evidence type="ECO:0000256" key="10">
    <source>
        <dbReference type="ARBA" id="ARBA00046227"/>
    </source>
</evidence>
<dbReference type="Proteomes" id="UP000326759">
    <property type="component" value="Unassembled WGS sequence"/>
</dbReference>
<evidence type="ECO:0000256" key="13">
    <source>
        <dbReference type="RuleBase" id="RU361215"/>
    </source>
</evidence>
<evidence type="ECO:0000256" key="4">
    <source>
        <dbReference type="ARBA" id="ARBA00022670"/>
    </source>
</evidence>
<reference evidence="16 17" key="1">
    <citation type="journal article" date="2019" name="PLoS Biol.">
        <title>Sex chromosomes control vertical transmission of feminizing Wolbachia symbionts in an isopod.</title>
        <authorList>
            <person name="Becking T."/>
            <person name="Chebbi M.A."/>
            <person name="Giraud I."/>
            <person name="Moumen B."/>
            <person name="Laverre T."/>
            <person name="Caubet Y."/>
            <person name="Peccoud J."/>
            <person name="Gilbert C."/>
            <person name="Cordaux R."/>
        </authorList>
    </citation>
    <scope>NUCLEOTIDE SEQUENCE [LARGE SCALE GENOMIC DNA]</scope>
    <source>
        <strain evidence="16">ANa2</strain>
        <tissue evidence="16">Whole body excluding digestive tract and cuticle</tissue>
    </source>
</reference>
<dbReference type="InterPro" id="IPR038765">
    <property type="entry name" value="Papain-like_cys_pep_sf"/>
</dbReference>
<keyword evidence="5 13" id="KW-0833">Ubl conjugation pathway</keyword>
<evidence type="ECO:0000256" key="12">
    <source>
        <dbReference type="PROSITE-ProRule" id="PRU01393"/>
    </source>
</evidence>
<evidence type="ECO:0000256" key="11">
    <source>
        <dbReference type="ARBA" id="ARBA00049710"/>
    </source>
</evidence>
<evidence type="ECO:0000256" key="7">
    <source>
        <dbReference type="ARBA" id="ARBA00022807"/>
    </source>
</evidence>
<evidence type="ECO:0000313" key="16">
    <source>
        <dbReference type="EMBL" id="KAB7499782.1"/>
    </source>
</evidence>
<feature type="compositionally biased region" description="Basic and acidic residues" evidence="14">
    <location>
        <begin position="496"/>
        <end position="510"/>
    </location>
</feature>
<dbReference type="GO" id="GO:0006511">
    <property type="term" value="P:ubiquitin-dependent protein catabolic process"/>
    <property type="evidence" value="ECO:0007669"/>
    <property type="project" value="UniProtKB-UniRule"/>
</dbReference>
<feature type="compositionally biased region" description="Polar residues" evidence="14">
    <location>
        <begin position="650"/>
        <end position="674"/>
    </location>
</feature>
<comment type="caution">
    <text evidence="16">The sequence shown here is derived from an EMBL/GenBank/DDBJ whole genome shotgun (WGS) entry which is preliminary data.</text>
</comment>
<evidence type="ECO:0000256" key="8">
    <source>
        <dbReference type="ARBA" id="ARBA00022853"/>
    </source>
</evidence>
<dbReference type="PANTHER" id="PTHR10589">
    <property type="entry name" value="UBIQUITIN CARBOXYL-TERMINAL HYDROLASE"/>
    <property type="match status" value="1"/>
</dbReference>
<dbReference type="PROSITE" id="PS52048">
    <property type="entry name" value="UCH_DOMAIN"/>
    <property type="match status" value="1"/>
</dbReference>
<evidence type="ECO:0000256" key="9">
    <source>
        <dbReference type="ARBA" id="ARBA00023242"/>
    </source>
</evidence>
<dbReference type="GO" id="GO:0016579">
    <property type="term" value="P:protein deubiquitination"/>
    <property type="evidence" value="ECO:0007669"/>
    <property type="project" value="TreeGrafter"/>
</dbReference>
<dbReference type="Pfam" id="PF18031">
    <property type="entry name" value="UCH_C"/>
    <property type="match status" value="1"/>
</dbReference>
<feature type="domain" description="UCH catalytic" evidence="15">
    <location>
        <begin position="41"/>
        <end position="265"/>
    </location>
</feature>
<dbReference type="Gene3D" id="1.20.58.860">
    <property type="match status" value="1"/>
</dbReference>
<organism evidence="16 17">
    <name type="scientific">Armadillidium nasatum</name>
    <dbReference type="NCBI Taxonomy" id="96803"/>
    <lineage>
        <taxon>Eukaryota</taxon>
        <taxon>Metazoa</taxon>
        <taxon>Ecdysozoa</taxon>
        <taxon>Arthropoda</taxon>
        <taxon>Crustacea</taxon>
        <taxon>Multicrustacea</taxon>
        <taxon>Malacostraca</taxon>
        <taxon>Eumalacostraca</taxon>
        <taxon>Peracarida</taxon>
        <taxon>Isopoda</taxon>
        <taxon>Oniscidea</taxon>
        <taxon>Crinocheta</taxon>
        <taxon>Armadillidiidae</taxon>
        <taxon>Armadillidium</taxon>
    </lineage>
</organism>
<dbReference type="PRINTS" id="PR00707">
    <property type="entry name" value="UBCTHYDRLASE"/>
</dbReference>
<dbReference type="InterPro" id="IPR036959">
    <property type="entry name" value="Peptidase_C12_UCH_sf"/>
</dbReference>
<proteinExistence type="inferred from homology"/>
<dbReference type="SUPFAM" id="SSF54001">
    <property type="entry name" value="Cysteine proteinases"/>
    <property type="match status" value="1"/>
</dbReference>
<keyword evidence="4 13" id="KW-0645">Protease</keyword>
<keyword evidence="17" id="KW-1185">Reference proteome</keyword>
<name>A0A5N5T0F8_9CRUS</name>
<dbReference type="EC" id="3.4.19.12" evidence="13"/>
<dbReference type="InterPro" id="IPR041507">
    <property type="entry name" value="UCH_C"/>
</dbReference>
<keyword evidence="8" id="KW-0156">Chromatin regulator</keyword>
<feature type="region of interest" description="Disordered" evidence="14">
    <location>
        <begin position="480"/>
        <end position="510"/>
    </location>
</feature>
<feature type="compositionally biased region" description="Polar residues" evidence="14">
    <location>
        <begin position="405"/>
        <end position="419"/>
    </location>
</feature>
<dbReference type="Pfam" id="PF01088">
    <property type="entry name" value="Peptidase_C12"/>
    <property type="match status" value="1"/>
</dbReference>
<dbReference type="InterPro" id="IPR001578">
    <property type="entry name" value="Peptidase_C12_UCH"/>
</dbReference>
<dbReference type="GO" id="GO:0005634">
    <property type="term" value="C:nucleus"/>
    <property type="evidence" value="ECO:0007669"/>
    <property type="project" value="UniProtKB-SubCell"/>
</dbReference>
<dbReference type="Gene3D" id="3.40.532.10">
    <property type="entry name" value="Peptidase C12, ubiquitin carboxyl-terminal hydrolase"/>
    <property type="match status" value="1"/>
</dbReference>
<comment type="caution">
    <text evidence="12">Lacks conserved residue(s) required for the propagation of feature annotation.</text>
</comment>
<dbReference type="PANTHER" id="PTHR10589:SF28">
    <property type="entry name" value="UBIQUITIN CARBOXYL-TERMINAL HYDROLASE BAP1"/>
    <property type="match status" value="1"/>
</dbReference>
<comment type="function">
    <text evidence="10">Catalytic component of the polycomb repressive deubiquitinase (PR-DUB) complex, a complex that specifically mediates deubiquitination of histone H2A monoubiquitinated at 'Lys-119' (H2AK118ub1). Mediates bisymmetric organization of the PR-DUB complex and is involved in association with nucleosomes to mediate deubiquitination. Does not deubiquitinate monoubiquitinated histone H2B. Required to maintain the transcriptionally repressive state of homeotic genes throughout development. The PR-DUB complex has weak or no activity toward 'Lys-48'- and 'Lys-63'-linked polyubiquitin chains. Polycomb group (PcG) protein.</text>
</comment>
<feature type="region of interest" description="Disordered" evidence="14">
    <location>
        <begin position="398"/>
        <end position="435"/>
    </location>
</feature>
<feature type="compositionally biased region" description="Polar residues" evidence="14">
    <location>
        <begin position="480"/>
        <end position="492"/>
    </location>
</feature>
<comment type="subunit">
    <text evidence="11">Catalytic component of the polycomb repressive deubiquitinase (PR-DUB) complex, at least composed of caly/calypso, Asx and sba (MBD5/6 homolog). The PR-DUB complex associates with nucleosomes to mediate deubiquitination of histone H2AK118ub1 substrates; the association requires the positively charged C-terminal tail of caly, probably due to direct binding of DNA. Interacts (via ULD domain) with Asx (via DEUBAD domain); the interaction produces a stable heterodimer with a composite binding site for ubiquitin. Homodimerizes (via coiled-coil hinge-region between the UCH and ULD domains) to mediate assembly of 2 copies of the caly-Asx heterodimer into a bisymmetric tetramer; dimerization enhances PR-DUB association with nucleosomes.</text>
</comment>
<feature type="compositionally biased region" description="Basic residues" evidence="14">
    <location>
        <begin position="675"/>
        <end position="690"/>
    </location>
</feature>
<evidence type="ECO:0000259" key="15">
    <source>
        <dbReference type="PROSITE" id="PS52048"/>
    </source>
</evidence>
<evidence type="ECO:0000256" key="3">
    <source>
        <dbReference type="ARBA" id="ARBA00007182"/>
    </source>
</evidence>
<evidence type="ECO:0000256" key="5">
    <source>
        <dbReference type="ARBA" id="ARBA00022786"/>
    </source>
</evidence>
<dbReference type="GO" id="GO:0004843">
    <property type="term" value="F:cysteine-type deubiquitinase activity"/>
    <property type="evidence" value="ECO:0007669"/>
    <property type="project" value="UniProtKB-EC"/>
</dbReference>
<dbReference type="EMBL" id="SEYY01016703">
    <property type="protein sequence ID" value="KAB7499782.1"/>
    <property type="molecule type" value="Genomic_DNA"/>
</dbReference>
<dbReference type="GO" id="GO:0006325">
    <property type="term" value="P:chromatin organization"/>
    <property type="evidence" value="ECO:0007669"/>
    <property type="project" value="UniProtKB-KW"/>
</dbReference>
<feature type="region of interest" description="Disordered" evidence="14">
    <location>
        <begin position="168"/>
        <end position="188"/>
    </location>
</feature>
<dbReference type="OrthoDB" id="1924260at2759"/>